<dbReference type="GO" id="GO:0005634">
    <property type="term" value="C:nucleus"/>
    <property type="evidence" value="ECO:0007669"/>
    <property type="project" value="TreeGrafter"/>
</dbReference>
<dbReference type="Proteomes" id="UP001221142">
    <property type="component" value="Unassembled WGS sequence"/>
</dbReference>
<evidence type="ECO:0000313" key="10">
    <source>
        <dbReference type="Proteomes" id="UP001221142"/>
    </source>
</evidence>
<dbReference type="InterPro" id="IPR028889">
    <property type="entry name" value="USP"/>
</dbReference>
<dbReference type="AlphaFoldDB" id="A0AAD7FTE5"/>
<accession>A0AAD7FTE5</accession>
<feature type="compositionally biased region" description="Acidic residues" evidence="7">
    <location>
        <begin position="690"/>
        <end position="702"/>
    </location>
</feature>
<keyword evidence="10" id="KW-1185">Reference proteome</keyword>
<evidence type="ECO:0000256" key="5">
    <source>
        <dbReference type="ARBA" id="ARBA00022807"/>
    </source>
</evidence>
<evidence type="ECO:0000256" key="4">
    <source>
        <dbReference type="ARBA" id="ARBA00022801"/>
    </source>
</evidence>
<organism evidence="9 10">
    <name type="scientific">Roridomyces roridus</name>
    <dbReference type="NCBI Taxonomy" id="1738132"/>
    <lineage>
        <taxon>Eukaryota</taxon>
        <taxon>Fungi</taxon>
        <taxon>Dikarya</taxon>
        <taxon>Basidiomycota</taxon>
        <taxon>Agaricomycotina</taxon>
        <taxon>Agaricomycetes</taxon>
        <taxon>Agaricomycetidae</taxon>
        <taxon>Agaricales</taxon>
        <taxon>Marasmiineae</taxon>
        <taxon>Mycenaceae</taxon>
        <taxon>Roridomyces</taxon>
    </lineage>
</organism>
<name>A0AAD7FTE5_9AGAR</name>
<feature type="region of interest" description="Disordered" evidence="7">
    <location>
        <begin position="139"/>
        <end position="264"/>
    </location>
</feature>
<keyword evidence="4 6" id="KW-0378">Hydrolase</keyword>
<dbReference type="EC" id="3.4.19.12" evidence="6"/>
<dbReference type="GO" id="GO:0016579">
    <property type="term" value="P:protein deubiquitination"/>
    <property type="evidence" value="ECO:0007669"/>
    <property type="project" value="InterPro"/>
</dbReference>
<comment type="caution">
    <text evidence="9">The sequence shown here is derived from an EMBL/GenBank/DDBJ whole genome shotgun (WGS) entry which is preliminary data.</text>
</comment>
<sequence length="917" mass="96178">MANHYQGGPGPSNYYIQQAQSPPPPPGPGPNYAYPPAGAPNGYPYAYPRVPQGNGNGNGHGNGTPPPPFRPPYVGPPYAHQMQPKYPQAYQYNPYAPVWHPQQQQQQLSPLPKDDVPLTSTPGYYAQDPQIQHVQHQNAIPLTQPQPQLPPPAGLHRDFGIVEATSPTGTTTSSPKPTSLPVASSSSSRPSSPARAESLLITPPASRSPSRTRGTSRPRAQSPLSPSLASSRPTSPSPLSPHFSPRSHVEQRGRGGNWTISRFRPRDPALAPGVMISPLARPPAVVVESAAEGGWDEPPVEEEPVAKVVRKKSLVVDEEVAPVVVPVQEEEFKVEAEVVEAVEAVPALVHEAEPSTTSSSSPSITAATPDGVSTPTTAATTVPGSPKAVSTPPPPAPATTTPAPAAASTSTSTSAPTPAPAPAKKSWASLLRASAPASSSSSSSPASPSSASSSQPRRALPTSSVVGFSVPASATPQQIQADLEYAKRRAEVAKLLAAATPSSTSGEGMAVGKLSPRGLINTGNMCFANAVLQALVYCQPFAGLFLRLRGLLEGFAPPSSTLGEGAEGAEMVRATGAFLAEFFGEEKKEKEKEAGSGNGNGKGKARAEGEEEDEGEAFIPTGVYDALKGKKRFDGMRGGQQEDAEEFLGFYLDTLEEELIALAGAVGSSSSSTAAASSGAGVGGGSVDGGQEEVEAEPEGDGWLEVGRKNRGVVMRTIKAAESPITRIFGGTFRSTLRSPGQKDSVIVEGWTALRLDIQRDQIHTVEDALTFLAHPQSVQLTRPSGAPALDASQQVLIDTLPPVLILHMKRFCYDTNVGGVVKVGKRVEFGEELVIGKEVLAGSGRKGVRYKLFAVIYHHGISAGGGHYTLDVLHPARGWVRIDDELVSDVRAEDVFGSGAGGGERCAYLLFYRRVR</sequence>
<dbReference type="EMBL" id="JARKIF010000004">
    <property type="protein sequence ID" value="KAJ7642001.1"/>
    <property type="molecule type" value="Genomic_DNA"/>
</dbReference>
<dbReference type="InterPro" id="IPR038765">
    <property type="entry name" value="Papain-like_cys_pep_sf"/>
</dbReference>
<feature type="compositionally biased region" description="Low complexity" evidence="7">
    <location>
        <begin position="30"/>
        <end position="48"/>
    </location>
</feature>
<feature type="compositionally biased region" description="Low complexity" evidence="7">
    <location>
        <begin position="398"/>
        <end position="461"/>
    </location>
</feature>
<feature type="region of interest" description="Disordered" evidence="7">
    <location>
        <begin position="350"/>
        <end position="463"/>
    </location>
</feature>
<feature type="compositionally biased region" description="Low complexity" evidence="7">
    <location>
        <begin position="669"/>
        <end position="679"/>
    </location>
</feature>
<feature type="compositionally biased region" description="Low complexity" evidence="7">
    <location>
        <begin position="165"/>
        <end position="234"/>
    </location>
</feature>
<feature type="region of interest" description="Disordered" evidence="7">
    <location>
        <begin position="588"/>
        <end position="615"/>
    </location>
</feature>
<dbReference type="GO" id="GO:0004843">
    <property type="term" value="F:cysteine-type deubiquitinase activity"/>
    <property type="evidence" value="ECO:0007669"/>
    <property type="project" value="UniProtKB-UniRule"/>
</dbReference>
<feature type="region of interest" description="Disordered" evidence="7">
    <location>
        <begin position="99"/>
        <end position="125"/>
    </location>
</feature>
<dbReference type="SUPFAM" id="SSF54001">
    <property type="entry name" value="Cysteine proteinases"/>
    <property type="match status" value="1"/>
</dbReference>
<comment type="catalytic activity">
    <reaction evidence="1 6">
        <text>Thiol-dependent hydrolysis of ester, thioester, amide, peptide and isopeptide bonds formed by the C-terminal Gly of ubiquitin (a 76-residue protein attached to proteins as an intracellular targeting signal).</text>
        <dbReference type="EC" id="3.4.19.12"/>
    </reaction>
</comment>
<keyword evidence="5 6" id="KW-0788">Thiol protease</keyword>
<feature type="region of interest" description="Disordered" evidence="7">
    <location>
        <begin position="669"/>
        <end position="703"/>
    </location>
</feature>
<dbReference type="InterPro" id="IPR050164">
    <property type="entry name" value="Peptidase_C19"/>
</dbReference>
<dbReference type="PANTHER" id="PTHR24006">
    <property type="entry name" value="UBIQUITIN CARBOXYL-TERMINAL HYDROLASE"/>
    <property type="match status" value="1"/>
</dbReference>
<dbReference type="GO" id="GO:0005829">
    <property type="term" value="C:cytosol"/>
    <property type="evidence" value="ECO:0007669"/>
    <property type="project" value="TreeGrafter"/>
</dbReference>
<evidence type="ECO:0000313" key="9">
    <source>
        <dbReference type="EMBL" id="KAJ7642001.1"/>
    </source>
</evidence>
<evidence type="ECO:0000259" key="8">
    <source>
        <dbReference type="PROSITE" id="PS50235"/>
    </source>
</evidence>
<evidence type="ECO:0000256" key="2">
    <source>
        <dbReference type="ARBA" id="ARBA00022670"/>
    </source>
</evidence>
<keyword evidence="3 6" id="KW-0833">Ubl conjugation pathway</keyword>
<evidence type="ECO:0000256" key="6">
    <source>
        <dbReference type="RuleBase" id="RU366025"/>
    </source>
</evidence>
<dbReference type="GO" id="GO:0006508">
    <property type="term" value="P:proteolysis"/>
    <property type="evidence" value="ECO:0007669"/>
    <property type="project" value="UniProtKB-KW"/>
</dbReference>
<comment type="similarity">
    <text evidence="6">Belongs to the peptidase C19 family.</text>
</comment>
<dbReference type="PANTHER" id="PTHR24006:SF687">
    <property type="entry name" value="UBIQUITIN CARBOXYL-TERMINAL HYDROLASE 10"/>
    <property type="match status" value="1"/>
</dbReference>
<feature type="region of interest" description="Disordered" evidence="7">
    <location>
        <begin position="1"/>
        <end position="86"/>
    </location>
</feature>
<evidence type="ECO:0000256" key="1">
    <source>
        <dbReference type="ARBA" id="ARBA00000707"/>
    </source>
</evidence>
<gene>
    <name evidence="9" type="ORF">FB45DRAFT_901565</name>
</gene>
<dbReference type="Gene3D" id="3.90.70.10">
    <property type="entry name" value="Cysteine proteinases"/>
    <property type="match status" value="1"/>
</dbReference>
<dbReference type="InterPro" id="IPR018200">
    <property type="entry name" value="USP_CS"/>
</dbReference>
<proteinExistence type="inferred from homology"/>
<feature type="compositionally biased region" description="Pro residues" evidence="7">
    <location>
        <begin position="64"/>
        <end position="75"/>
    </location>
</feature>
<dbReference type="Pfam" id="PF00443">
    <property type="entry name" value="UCH"/>
    <property type="match status" value="1"/>
</dbReference>
<reference evidence="9" key="1">
    <citation type="submission" date="2023-03" db="EMBL/GenBank/DDBJ databases">
        <title>Massive genome expansion in bonnet fungi (Mycena s.s.) driven by repeated elements and novel gene families across ecological guilds.</title>
        <authorList>
            <consortium name="Lawrence Berkeley National Laboratory"/>
            <person name="Harder C.B."/>
            <person name="Miyauchi S."/>
            <person name="Viragh M."/>
            <person name="Kuo A."/>
            <person name="Thoen E."/>
            <person name="Andreopoulos B."/>
            <person name="Lu D."/>
            <person name="Skrede I."/>
            <person name="Drula E."/>
            <person name="Henrissat B."/>
            <person name="Morin E."/>
            <person name="Kohler A."/>
            <person name="Barry K."/>
            <person name="LaButti K."/>
            <person name="Morin E."/>
            <person name="Salamov A."/>
            <person name="Lipzen A."/>
            <person name="Mereny Z."/>
            <person name="Hegedus B."/>
            <person name="Baldrian P."/>
            <person name="Stursova M."/>
            <person name="Weitz H."/>
            <person name="Taylor A."/>
            <person name="Grigoriev I.V."/>
            <person name="Nagy L.G."/>
            <person name="Martin F."/>
            <person name="Kauserud H."/>
        </authorList>
    </citation>
    <scope>NUCLEOTIDE SEQUENCE</scope>
    <source>
        <strain evidence="9">9284</strain>
    </source>
</reference>
<keyword evidence="2 6" id="KW-0645">Protease</keyword>
<protein>
    <recommendedName>
        <fullName evidence="6">Ubiquitin carboxyl-terminal hydrolase</fullName>
        <ecNumber evidence="6">3.4.19.12</ecNumber>
    </recommendedName>
</protein>
<dbReference type="CDD" id="cd02257">
    <property type="entry name" value="Peptidase_C19"/>
    <property type="match status" value="1"/>
</dbReference>
<evidence type="ECO:0000256" key="3">
    <source>
        <dbReference type="ARBA" id="ARBA00022786"/>
    </source>
</evidence>
<dbReference type="PROSITE" id="PS00972">
    <property type="entry name" value="USP_1"/>
    <property type="match status" value="1"/>
</dbReference>
<dbReference type="PROSITE" id="PS00973">
    <property type="entry name" value="USP_2"/>
    <property type="match status" value="1"/>
</dbReference>
<feature type="domain" description="USP" evidence="8">
    <location>
        <begin position="517"/>
        <end position="916"/>
    </location>
</feature>
<dbReference type="InterPro" id="IPR001394">
    <property type="entry name" value="Peptidase_C19_UCH"/>
</dbReference>
<feature type="compositionally biased region" description="Low complexity" evidence="7">
    <location>
        <begin position="350"/>
        <end position="390"/>
    </location>
</feature>
<dbReference type="PROSITE" id="PS50235">
    <property type="entry name" value="USP_3"/>
    <property type="match status" value="1"/>
</dbReference>
<evidence type="ECO:0000256" key="7">
    <source>
        <dbReference type="SAM" id="MobiDB-lite"/>
    </source>
</evidence>